<organism evidence="11 12">
    <name type="scientific">Triparma columacea</name>
    <dbReference type="NCBI Taxonomy" id="722753"/>
    <lineage>
        <taxon>Eukaryota</taxon>
        <taxon>Sar</taxon>
        <taxon>Stramenopiles</taxon>
        <taxon>Ochrophyta</taxon>
        <taxon>Bolidophyceae</taxon>
        <taxon>Parmales</taxon>
        <taxon>Triparmaceae</taxon>
        <taxon>Triparma</taxon>
    </lineage>
</organism>
<protein>
    <recommendedName>
        <fullName evidence="13">Mitochondrial carrier protein</fullName>
    </recommendedName>
</protein>
<reference evidence="12" key="1">
    <citation type="journal article" date="2023" name="Commun. Biol.">
        <title>Genome analysis of Parmales, the sister group of diatoms, reveals the evolutionary specialization of diatoms from phago-mixotrophs to photoautotrophs.</title>
        <authorList>
            <person name="Ban H."/>
            <person name="Sato S."/>
            <person name="Yoshikawa S."/>
            <person name="Yamada K."/>
            <person name="Nakamura Y."/>
            <person name="Ichinomiya M."/>
            <person name="Sato N."/>
            <person name="Blanc-Mathieu R."/>
            <person name="Endo H."/>
            <person name="Kuwata A."/>
            <person name="Ogata H."/>
        </authorList>
    </citation>
    <scope>NUCLEOTIDE SEQUENCE [LARGE SCALE GENOMIC DNA]</scope>
</reference>
<dbReference type="PANTHER" id="PTHR45788:SF4">
    <property type="entry name" value="TRICARBOXYLATE TRANSPORT PROTEIN, MITOCHONDRIAL"/>
    <property type="match status" value="1"/>
</dbReference>
<evidence type="ECO:0000256" key="1">
    <source>
        <dbReference type="ARBA" id="ARBA00004225"/>
    </source>
</evidence>
<keyword evidence="8 9" id="KW-0472">Membrane</keyword>
<dbReference type="PANTHER" id="PTHR45788">
    <property type="entry name" value="SUCCINATE/FUMARATE MITOCHONDRIAL TRANSPORTER-RELATED"/>
    <property type="match status" value="1"/>
</dbReference>
<evidence type="ECO:0000256" key="6">
    <source>
        <dbReference type="ARBA" id="ARBA00022989"/>
    </source>
</evidence>
<evidence type="ECO:0000256" key="3">
    <source>
        <dbReference type="ARBA" id="ARBA00022448"/>
    </source>
</evidence>
<dbReference type="Pfam" id="PF00153">
    <property type="entry name" value="Mito_carr"/>
    <property type="match status" value="1"/>
</dbReference>
<dbReference type="Gene3D" id="1.50.40.10">
    <property type="entry name" value="Mitochondrial carrier domain"/>
    <property type="match status" value="1"/>
</dbReference>
<keyword evidence="4 9" id="KW-0812">Transmembrane</keyword>
<feature type="repeat" description="Solcar" evidence="9">
    <location>
        <begin position="178"/>
        <end position="260"/>
    </location>
</feature>
<evidence type="ECO:0000313" key="11">
    <source>
        <dbReference type="EMBL" id="GMI37781.1"/>
    </source>
</evidence>
<dbReference type="GO" id="GO:0006843">
    <property type="term" value="P:mitochondrial citrate transmembrane transport"/>
    <property type="evidence" value="ECO:0007669"/>
    <property type="project" value="TreeGrafter"/>
</dbReference>
<proteinExistence type="inferred from homology"/>
<evidence type="ECO:0000313" key="12">
    <source>
        <dbReference type="Proteomes" id="UP001165065"/>
    </source>
</evidence>
<evidence type="ECO:0000256" key="8">
    <source>
        <dbReference type="ARBA" id="ARBA00023136"/>
    </source>
</evidence>
<sequence>MSTNLTEAENATVGAIVGIIEVLCLQPFNYCKNMIQQGQPLTADPRKLYRGVGANCVNMGGCTMVQFAVGGGLKSFVTSNNTKELTPANEMLCGLGAGMVSAAVGTPLELIMIQQQRKGLSTVPTVKSMLSGGHIARGFLGCAIREGLWTVGYMSIPPIVRKQLRLNFPDTFDTDDKARIPAALLGGLFACYLTHPVDTIKTCMQGDVERGTYGTFVETGKSILKEKGVTGFYGGATFRYGRMACAVFMMDKLQAVIGPALYPDKF</sequence>
<dbReference type="AlphaFoldDB" id="A0A9W7G9A3"/>
<dbReference type="Proteomes" id="UP001165065">
    <property type="component" value="Unassembled WGS sequence"/>
</dbReference>
<dbReference type="InterPro" id="IPR023395">
    <property type="entry name" value="MCP_dom_sf"/>
</dbReference>
<keyword evidence="6" id="KW-1133">Transmembrane helix</keyword>
<accession>A0A9W7G9A3</accession>
<evidence type="ECO:0000256" key="5">
    <source>
        <dbReference type="ARBA" id="ARBA00022737"/>
    </source>
</evidence>
<comment type="caution">
    <text evidence="11">The sequence shown here is derived from an EMBL/GenBank/DDBJ whole genome shotgun (WGS) entry which is preliminary data.</text>
</comment>
<dbReference type="InterPro" id="IPR049563">
    <property type="entry name" value="TXTP-like"/>
</dbReference>
<keyword evidence="12" id="KW-1185">Reference proteome</keyword>
<dbReference type="OrthoDB" id="44467at2759"/>
<dbReference type="EMBL" id="BRYA01000076">
    <property type="protein sequence ID" value="GMI37781.1"/>
    <property type="molecule type" value="Genomic_DNA"/>
</dbReference>
<evidence type="ECO:0000256" key="9">
    <source>
        <dbReference type="PROSITE-ProRule" id="PRU00282"/>
    </source>
</evidence>
<evidence type="ECO:0000256" key="2">
    <source>
        <dbReference type="ARBA" id="ARBA00006375"/>
    </source>
</evidence>
<dbReference type="GO" id="GO:0071913">
    <property type="term" value="F:citrate secondary active transmembrane transporter activity"/>
    <property type="evidence" value="ECO:0007669"/>
    <property type="project" value="TreeGrafter"/>
</dbReference>
<evidence type="ECO:0008006" key="13">
    <source>
        <dbReference type="Google" id="ProtNLM"/>
    </source>
</evidence>
<evidence type="ECO:0000256" key="10">
    <source>
        <dbReference type="RuleBase" id="RU000488"/>
    </source>
</evidence>
<evidence type="ECO:0000256" key="7">
    <source>
        <dbReference type="ARBA" id="ARBA00023128"/>
    </source>
</evidence>
<keyword evidence="3 10" id="KW-0813">Transport</keyword>
<dbReference type="PROSITE" id="PS50920">
    <property type="entry name" value="SOLCAR"/>
    <property type="match status" value="1"/>
</dbReference>
<comment type="similarity">
    <text evidence="2 10">Belongs to the mitochondrial carrier (TC 2.A.29) family.</text>
</comment>
<evidence type="ECO:0000256" key="4">
    <source>
        <dbReference type="ARBA" id="ARBA00022692"/>
    </source>
</evidence>
<keyword evidence="5" id="KW-0677">Repeat</keyword>
<comment type="subcellular location">
    <subcellularLocation>
        <location evidence="1">Mitochondrion membrane</location>
        <topology evidence="1">Multi-pass membrane protein</topology>
    </subcellularLocation>
</comment>
<keyword evidence="7" id="KW-0496">Mitochondrion</keyword>
<dbReference type="InterPro" id="IPR018108">
    <property type="entry name" value="MCP_transmembrane"/>
</dbReference>
<dbReference type="GO" id="GO:0031966">
    <property type="term" value="C:mitochondrial membrane"/>
    <property type="evidence" value="ECO:0007669"/>
    <property type="project" value="UniProtKB-SubCell"/>
</dbReference>
<dbReference type="SUPFAM" id="SSF103506">
    <property type="entry name" value="Mitochondrial carrier"/>
    <property type="match status" value="1"/>
</dbReference>
<gene>
    <name evidence="11" type="ORF">TrCOL_g12006</name>
</gene>
<name>A0A9W7G9A3_9STRA</name>